<organism evidence="9 10">
    <name type="scientific">Hominibacterium faecale</name>
    <dbReference type="NCBI Taxonomy" id="2839743"/>
    <lineage>
        <taxon>Bacteria</taxon>
        <taxon>Bacillati</taxon>
        <taxon>Bacillota</taxon>
        <taxon>Clostridia</taxon>
        <taxon>Peptostreptococcales</taxon>
        <taxon>Anaerovoracaceae</taxon>
        <taxon>Hominibacterium</taxon>
    </lineage>
</organism>
<comment type="caution">
    <text evidence="9">The sequence shown here is derived from an EMBL/GenBank/DDBJ whole genome shotgun (WGS) entry which is preliminary data.</text>
</comment>
<dbReference type="Pfam" id="PF13742">
    <property type="entry name" value="tRNA_anti_2"/>
    <property type="match status" value="1"/>
</dbReference>
<dbReference type="EC" id="3.1.11.6" evidence="5"/>
<dbReference type="GO" id="GO:0003676">
    <property type="term" value="F:nucleic acid binding"/>
    <property type="evidence" value="ECO:0007669"/>
    <property type="project" value="InterPro"/>
</dbReference>
<dbReference type="InterPro" id="IPR020579">
    <property type="entry name" value="Exonuc_VII_lsu_C"/>
</dbReference>
<dbReference type="RefSeq" id="WP_148395181.1">
    <property type="nucleotide sequence ID" value="NZ_JAOSHN010000002.1"/>
</dbReference>
<name>A0A9J6QR82_9FIRM</name>
<dbReference type="NCBIfam" id="TIGR00237">
    <property type="entry name" value="xseA"/>
    <property type="match status" value="1"/>
</dbReference>
<reference evidence="9" key="1">
    <citation type="submission" date="2022-09" db="EMBL/GenBank/DDBJ databases">
        <title>Culturomic study of gut microbiota in children with autism spectrum disorder.</title>
        <authorList>
            <person name="Efimov B.A."/>
            <person name="Chaplin A.V."/>
            <person name="Sokolova S.R."/>
            <person name="Pikina A.P."/>
            <person name="Korzhanova M."/>
            <person name="Belova V."/>
            <person name="Korostin D."/>
        </authorList>
    </citation>
    <scope>NUCLEOTIDE SEQUENCE</scope>
    <source>
        <strain evidence="9">ASD5510</strain>
    </source>
</reference>
<dbReference type="PANTHER" id="PTHR30008:SF0">
    <property type="entry name" value="EXODEOXYRIBONUCLEASE 7 LARGE SUBUNIT"/>
    <property type="match status" value="1"/>
</dbReference>
<evidence type="ECO:0000256" key="6">
    <source>
        <dbReference type="RuleBase" id="RU004355"/>
    </source>
</evidence>
<proteinExistence type="inferred from homology"/>
<accession>A0A9J6QR82</accession>
<dbReference type="HAMAP" id="MF_00378">
    <property type="entry name" value="Exonuc_7_L"/>
    <property type="match status" value="1"/>
</dbReference>
<dbReference type="EMBL" id="JAOSHN010000002">
    <property type="protein sequence ID" value="MCU7377900.1"/>
    <property type="molecule type" value="Genomic_DNA"/>
</dbReference>
<sequence length="407" mass="45049">MAIKPIKVSQLNGYIKRILQTDPLLGNVSVVGEISNLKFHGSGHVYFSLKDADSKLNCFLPQQRAEALRYELSEGMEITASGYIYLYERGGSYSLNIRDIEVAGLGNLSVAFEKLKAKLEAEGIFDAAHKKPIPFFPEKIAVITSETGAAIRDILKIIKSKNHYTDVLIYPVLVQGPAAAGQIAEAIDQVNCLFPETDTIIVGRGGGSMEELWAFNEEIVARSIYQSKIPVISAVGHETDITIADFAADKRAETPTAAAAMAVPDIGELKIYVDNLMKTLAADANSYIRYQQMHLKSLDLAAFKRDLESRIVMEQMRIENLKSQAQNRVLGIIAQMEKEVNLHKSSLESFNPAAIMARGYSAVLDNSRRLVGRAEKLRKNDRITLVMKDGEADCEVTEIRRDSHEQS</sequence>
<evidence type="ECO:0000256" key="3">
    <source>
        <dbReference type="ARBA" id="ARBA00022801"/>
    </source>
</evidence>
<evidence type="ECO:0000259" key="8">
    <source>
        <dbReference type="Pfam" id="PF13742"/>
    </source>
</evidence>
<comment type="function">
    <text evidence="5">Bidirectionally degrades single-stranded DNA into large acid-insoluble oligonucleotides, which are then degraded further into small acid-soluble oligonucleotides.</text>
</comment>
<keyword evidence="4 5" id="KW-0269">Exonuclease</keyword>
<dbReference type="GO" id="GO:0006308">
    <property type="term" value="P:DNA catabolic process"/>
    <property type="evidence" value="ECO:0007669"/>
    <property type="project" value="UniProtKB-UniRule"/>
</dbReference>
<evidence type="ECO:0000256" key="4">
    <source>
        <dbReference type="ARBA" id="ARBA00022839"/>
    </source>
</evidence>
<keyword evidence="10" id="KW-1185">Reference proteome</keyword>
<feature type="domain" description="Exonuclease VII large subunit C-terminal" evidence="7">
    <location>
        <begin position="124"/>
        <end position="327"/>
    </location>
</feature>
<protein>
    <recommendedName>
        <fullName evidence="5">Exodeoxyribonuclease 7 large subunit</fullName>
        <ecNumber evidence="5">3.1.11.6</ecNumber>
    </recommendedName>
    <alternativeName>
        <fullName evidence="5">Exodeoxyribonuclease VII large subunit</fullName>
        <shortName evidence="5">Exonuclease VII large subunit</shortName>
    </alternativeName>
</protein>
<comment type="subcellular location">
    <subcellularLocation>
        <location evidence="5 6">Cytoplasm</location>
    </subcellularLocation>
</comment>
<dbReference type="PANTHER" id="PTHR30008">
    <property type="entry name" value="EXODEOXYRIBONUCLEASE 7 LARGE SUBUNIT"/>
    <property type="match status" value="1"/>
</dbReference>
<dbReference type="Proteomes" id="UP001065549">
    <property type="component" value="Unassembled WGS sequence"/>
</dbReference>
<keyword evidence="2 5" id="KW-0540">Nuclease</keyword>
<keyword evidence="1 5" id="KW-0963">Cytoplasm</keyword>
<dbReference type="GO" id="GO:0009318">
    <property type="term" value="C:exodeoxyribonuclease VII complex"/>
    <property type="evidence" value="ECO:0007669"/>
    <property type="project" value="UniProtKB-UniRule"/>
</dbReference>
<dbReference type="GO" id="GO:0005737">
    <property type="term" value="C:cytoplasm"/>
    <property type="evidence" value="ECO:0007669"/>
    <property type="project" value="UniProtKB-SubCell"/>
</dbReference>
<evidence type="ECO:0000313" key="9">
    <source>
        <dbReference type="EMBL" id="MCU7377900.1"/>
    </source>
</evidence>
<keyword evidence="3 5" id="KW-0378">Hydrolase</keyword>
<dbReference type="InterPro" id="IPR003753">
    <property type="entry name" value="Exonuc_VII_L"/>
</dbReference>
<comment type="subunit">
    <text evidence="5">Heterooligomer composed of large and small subunits.</text>
</comment>
<comment type="catalytic activity">
    <reaction evidence="5 6">
        <text>Exonucleolytic cleavage in either 5'- to 3'- or 3'- to 5'-direction to yield nucleoside 5'-phosphates.</text>
        <dbReference type="EC" id="3.1.11.6"/>
    </reaction>
</comment>
<dbReference type="Pfam" id="PF02601">
    <property type="entry name" value="Exonuc_VII_L"/>
    <property type="match status" value="1"/>
</dbReference>
<evidence type="ECO:0000256" key="2">
    <source>
        <dbReference type="ARBA" id="ARBA00022722"/>
    </source>
</evidence>
<evidence type="ECO:0000313" key="10">
    <source>
        <dbReference type="Proteomes" id="UP001065549"/>
    </source>
</evidence>
<evidence type="ECO:0000256" key="1">
    <source>
        <dbReference type="ARBA" id="ARBA00022490"/>
    </source>
</evidence>
<dbReference type="CDD" id="cd04489">
    <property type="entry name" value="ExoVII_LU_OBF"/>
    <property type="match status" value="1"/>
</dbReference>
<dbReference type="GO" id="GO:0008855">
    <property type="term" value="F:exodeoxyribonuclease VII activity"/>
    <property type="evidence" value="ECO:0007669"/>
    <property type="project" value="UniProtKB-UniRule"/>
</dbReference>
<evidence type="ECO:0000259" key="7">
    <source>
        <dbReference type="Pfam" id="PF02601"/>
    </source>
</evidence>
<feature type="domain" description="OB-fold nucleic acid binding" evidence="8">
    <location>
        <begin position="7"/>
        <end position="101"/>
    </location>
</feature>
<comment type="similarity">
    <text evidence="5 6">Belongs to the XseA family.</text>
</comment>
<dbReference type="InterPro" id="IPR025824">
    <property type="entry name" value="OB-fold_nuc-bd_dom"/>
</dbReference>
<dbReference type="AlphaFoldDB" id="A0A9J6QR82"/>
<evidence type="ECO:0000256" key="5">
    <source>
        <dbReference type="HAMAP-Rule" id="MF_00378"/>
    </source>
</evidence>
<gene>
    <name evidence="5 9" type="primary">xseA</name>
    <name evidence="9" type="ORF">OBO34_05985</name>
</gene>